<organism evidence="3 4">
    <name type="scientific">Adineta steineri</name>
    <dbReference type="NCBI Taxonomy" id="433720"/>
    <lineage>
        <taxon>Eukaryota</taxon>
        <taxon>Metazoa</taxon>
        <taxon>Spiralia</taxon>
        <taxon>Gnathifera</taxon>
        <taxon>Rotifera</taxon>
        <taxon>Eurotatoria</taxon>
        <taxon>Bdelloidea</taxon>
        <taxon>Adinetida</taxon>
        <taxon>Adinetidae</taxon>
        <taxon>Adineta</taxon>
    </lineage>
</organism>
<evidence type="ECO:0000256" key="1">
    <source>
        <dbReference type="SAM" id="MobiDB-lite"/>
    </source>
</evidence>
<evidence type="ECO:0000313" key="2">
    <source>
        <dbReference type="EMBL" id="CAF1213560.1"/>
    </source>
</evidence>
<accession>A0A819H647</accession>
<dbReference type="EMBL" id="CAJOBB010001735">
    <property type="protein sequence ID" value="CAF3896771.1"/>
    <property type="molecule type" value="Genomic_DNA"/>
</dbReference>
<evidence type="ECO:0000313" key="4">
    <source>
        <dbReference type="Proteomes" id="UP000663868"/>
    </source>
</evidence>
<sequence>MAASQNQYNMQGLRPMKVQLPPLIMELPMQLVPTHLPSTPSLFPRPSLQPSSLFRPSLFFQPPSLRPPAEPQPPAQSQPPAQPQQPPQPRPPTPIPTPLQSTISLEEKSPERHILCLRCGRTRVIINVNDKTKIETNHSCPGHTQASKNSKVGNKKIKVEK</sequence>
<reference evidence="3" key="1">
    <citation type="submission" date="2021-02" db="EMBL/GenBank/DDBJ databases">
        <authorList>
            <person name="Nowell W R."/>
        </authorList>
    </citation>
    <scope>NUCLEOTIDE SEQUENCE</scope>
</reference>
<feature type="region of interest" description="Disordered" evidence="1">
    <location>
        <begin position="137"/>
        <end position="161"/>
    </location>
</feature>
<dbReference type="Proteomes" id="UP000663860">
    <property type="component" value="Unassembled WGS sequence"/>
</dbReference>
<feature type="compositionally biased region" description="Polar residues" evidence="1">
    <location>
        <begin position="137"/>
        <end position="152"/>
    </location>
</feature>
<dbReference type="Proteomes" id="UP000663868">
    <property type="component" value="Unassembled WGS sequence"/>
</dbReference>
<feature type="compositionally biased region" description="Pro residues" evidence="1">
    <location>
        <begin position="64"/>
        <end position="97"/>
    </location>
</feature>
<protein>
    <submittedName>
        <fullName evidence="3">Uncharacterized protein</fullName>
    </submittedName>
</protein>
<gene>
    <name evidence="2" type="ORF">IZO911_LOCUS29310</name>
    <name evidence="3" type="ORF">KXQ929_LOCUS22591</name>
</gene>
<dbReference type="AlphaFoldDB" id="A0A819H647"/>
<feature type="region of interest" description="Disordered" evidence="1">
    <location>
        <begin position="42"/>
        <end position="107"/>
    </location>
</feature>
<evidence type="ECO:0000313" key="3">
    <source>
        <dbReference type="EMBL" id="CAF3896771.1"/>
    </source>
</evidence>
<comment type="caution">
    <text evidence="3">The sequence shown here is derived from an EMBL/GenBank/DDBJ whole genome shotgun (WGS) entry which is preliminary data.</text>
</comment>
<proteinExistence type="predicted"/>
<name>A0A819H647_9BILA</name>
<dbReference type="EMBL" id="CAJNOE010000434">
    <property type="protein sequence ID" value="CAF1213560.1"/>
    <property type="molecule type" value="Genomic_DNA"/>
</dbReference>